<evidence type="ECO:0000256" key="1">
    <source>
        <dbReference type="SAM" id="SignalP"/>
    </source>
</evidence>
<feature type="chain" id="PRO_5047099654" evidence="1">
    <location>
        <begin position="21"/>
        <end position="82"/>
    </location>
</feature>
<evidence type="ECO:0000313" key="3">
    <source>
        <dbReference type="Proteomes" id="UP001174932"/>
    </source>
</evidence>
<accession>A0ABT8YPW5</accession>
<evidence type="ECO:0000313" key="2">
    <source>
        <dbReference type="EMBL" id="MDO6965749.1"/>
    </source>
</evidence>
<keyword evidence="3" id="KW-1185">Reference proteome</keyword>
<proteinExistence type="predicted"/>
<keyword evidence="1" id="KW-0732">Signal</keyword>
<sequence>MSMRKLAVFALVLVASAAQAADEQENLTGANGSTMTQLLSEGYEIKTAVPNGKRVIVFLQKDTNAAACELVSLTRARCGKLN</sequence>
<dbReference type="Proteomes" id="UP001174932">
    <property type="component" value="Unassembled WGS sequence"/>
</dbReference>
<comment type="caution">
    <text evidence="2">The sequence shown here is derived from an EMBL/GenBank/DDBJ whole genome shotgun (WGS) entry which is preliminary data.</text>
</comment>
<organism evidence="2 3">
    <name type="scientific">Rhizobium alvei</name>
    <dbReference type="NCBI Taxonomy" id="1132659"/>
    <lineage>
        <taxon>Bacteria</taxon>
        <taxon>Pseudomonadati</taxon>
        <taxon>Pseudomonadota</taxon>
        <taxon>Alphaproteobacteria</taxon>
        <taxon>Hyphomicrobiales</taxon>
        <taxon>Rhizobiaceae</taxon>
        <taxon>Rhizobium/Agrobacterium group</taxon>
        <taxon>Rhizobium</taxon>
    </lineage>
</organism>
<feature type="signal peptide" evidence="1">
    <location>
        <begin position="1"/>
        <end position="20"/>
    </location>
</feature>
<gene>
    <name evidence="2" type="ORF">Q4481_17435</name>
</gene>
<protein>
    <submittedName>
        <fullName evidence="2">Uncharacterized protein</fullName>
    </submittedName>
</protein>
<name>A0ABT8YPW5_9HYPH</name>
<dbReference type="RefSeq" id="WP_304377683.1">
    <property type="nucleotide sequence ID" value="NZ_JAUOZU010000013.1"/>
</dbReference>
<reference evidence="2" key="2">
    <citation type="submission" date="2023-07" db="EMBL/GenBank/DDBJ databases">
        <authorList>
            <person name="Shen H."/>
        </authorList>
    </citation>
    <scope>NUCLEOTIDE SEQUENCE</scope>
    <source>
        <strain evidence="2">TNR-22</strain>
    </source>
</reference>
<dbReference type="EMBL" id="JAUOZU010000013">
    <property type="protein sequence ID" value="MDO6965749.1"/>
    <property type="molecule type" value="Genomic_DNA"/>
</dbReference>
<reference evidence="2" key="1">
    <citation type="journal article" date="2015" name="Int. J. Syst. Evol. Microbiol.">
        <title>Rhizobium alvei sp. nov., isolated from a freshwater river.</title>
        <authorList>
            <person name="Sheu S.Y."/>
            <person name="Huang H.W."/>
            <person name="Young C.C."/>
            <person name="Chen W.M."/>
        </authorList>
    </citation>
    <scope>NUCLEOTIDE SEQUENCE</scope>
    <source>
        <strain evidence="2">TNR-22</strain>
    </source>
</reference>